<keyword evidence="2" id="KW-1185">Reference proteome</keyword>
<dbReference type="EMBL" id="CM023479">
    <property type="protein sequence ID" value="KAH7974102.1"/>
    <property type="molecule type" value="Genomic_DNA"/>
</dbReference>
<gene>
    <name evidence="1" type="ORF">HPB49_010112</name>
</gene>
<sequence>MSAPDANAASGVTSNPTSAQSVDLAHSKRSHKKSGKKHTKATERDVESAGQKPGKSNADEASSGAGPSAEKALASPSDPKAPGAKSSGHGPASVQPASLQECPAVPSNEQRRPKSAVVPVVACVAVLLVVAGAAGICLVVLRRSVDSGGESTVSCPPIQNLPTGAVVIGSPVGRLVGTTVPTSSGVNVNHWQGLPYARRPDGQLRFAKPLPLNDSDKCAAVLAVQPSPPCAQWVNGQVLGSEDCLHLNVWAPTAPSNGTRPLVLAAAGHWFQRSTNDMHQWADLAAQGNVNRAGSGGGGGWRCNPSNNAKENSELRSRSRTI</sequence>
<name>A0ACB8DNQ8_DERSI</name>
<accession>A0ACB8DNQ8</accession>
<evidence type="ECO:0000313" key="2">
    <source>
        <dbReference type="Proteomes" id="UP000821865"/>
    </source>
</evidence>
<dbReference type="Proteomes" id="UP000821865">
    <property type="component" value="Chromosome 10"/>
</dbReference>
<reference evidence="1" key="1">
    <citation type="submission" date="2020-05" db="EMBL/GenBank/DDBJ databases">
        <title>Large-scale comparative analyses of tick genomes elucidate their genetic diversity and vector capacities.</title>
        <authorList>
            <person name="Jia N."/>
            <person name="Wang J."/>
            <person name="Shi W."/>
            <person name="Du L."/>
            <person name="Sun Y."/>
            <person name="Zhan W."/>
            <person name="Jiang J."/>
            <person name="Wang Q."/>
            <person name="Zhang B."/>
            <person name="Ji P."/>
            <person name="Sakyi L.B."/>
            <person name="Cui X."/>
            <person name="Yuan T."/>
            <person name="Jiang B."/>
            <person name="Yang W."/>
            <person name="Lam T.T.-Y."/>
            <person name="Chang Q."/>
            <person name="Ding S."/>
            <person name="Wang X."/>
            <person name="Zhu J."/>
            <person name="Ruan X."/>
            <person name="Zhao L."/>
            <person name="Wei J."/>
            <person name="Que T."/>
            <person name="Du C."/>
            <person name="Cheng J."/>
            <person name="Dai P."/>
            <person name="Han X."/>
            <person name="Huang E."/>
            <person name="Gao Y."/>
            <person name="Liu J."/>
            <person name="Shao H."/>
            <person name="Ye R."/>
            <person name="Li L."/>
            <person name="Wei W."/>
            <person name="Wang X."/>
            <person name="Wang C."/>
            <person name="Yang T."/>
            <person name="Huo Q."/>
            <person name="Li W."/>
            <person name="Guo W."/>
            <person name="Chen H."/>
            <person name="Zhou L."/>
            <person name="Ni X."/>
            <person name="Tian J."/>
            <person name="Zhou Y."/>
            <person name="Sheng Y."/>
            <person name="Liu T."/>
            <person name="Pan Y."/>
            <person name="Xia L."/>
            <person name="Li J."/>
            <person name="Zhao F."/>
            <person name="Cao W."/>
        </authorList>
    </citation>
    <scope>NUCLEOTIDE SEQUENCE</scope>
    <source>
        <strain evidence="1">Dsil-2018</strain>
    </source>
</reference>
<protein>
    <submittedName>
        <fullName evidence="1">Uncharacterized protein</fullName>
    </submittedName>
</protein>
<comment type="caution">
    <text evidence="1">The sequence shown here is derived from an EMBL/GenBank/DDBJ whole genome shotgun (WGS) entry which is preliminary data.</text>
</comment>
<evidence type="ECO:0000313" key="1">
    <source>
        <dbReference type="EMBL" id="KAH7974102.1"/>
    </source>
</evidence>
<proteinExistence type="predicted"/>
<organism evidence="1 2">
    <name type="scientific">Dermacentor silvarum</name>
    <name type="common">Tick</name>
    <dbReference type="NCBI Taxonomy" id="543639"/>
    <lineage>
        <taxon>Eukaryota</taxon>
        <taxon>Metazoa</taxon>
        <taxon>Ecdysozoa</taxon>
        <taxon>Arthropoda</taxon>
        <taxon>Chelicerata</taxon>
        <taxon>Arachnida</taxon>
        <taxon>Acari</taxon>
        <taxon>Parasitiformes</taxon>
        <taxon>Ixodida</taxon>
        <taxon>Ixodoidea</taxon>
        <taxon>Ixodidae</taxon>
        <taxon>Rhipicephalinae</taxon>
        <taxon>Dermacentor</taxon>
    </lineage>
</organism>